<dbReference type="EMBL" id="ACPB03008227">
    <property type="status" value="NOT_ANNOTATED_CDS"/>
    <property type="molecule type" value="Genomic_DNA"/>
</dbReference>
<sequence length="456" mass="50580">MREQVSEVGAELVNKEMKEKKLTVYDGLYLCESRLINLVIIDTNDQIKIPKDRQIYFEGAHIPVQLVYEADDETQAIVKEVSVESLLKKPQGKLLNRVQRSEVSSLENEFNLKKPLIENYQFRENEKGNKNAPSNAEALTETSKDESAQIAETGEIFPINTDELNKGLGIEARGTTKGIEALNAQPPQQSSILDYNFNIIKELIKNMNDQRKNEGIRKTVQHYQSMLHPARTSLHLPFSQSHFSAMKNLNTQGPPKVMKVISYYPIFSAVDLLSPSQVESSNNEKIIDDYFQVTMDNPINSMWSALTNVVEYGPESEICKSESKLKRKKRELIDDRIEIPQNILDDLSRQSGFGFARPNIMKLKVRRGGIAIAGPGGIATAGSGGTTIVGPGGTAYTPPDATAVVGPGGRVVHISNFDPSEVHSRTTDISKFFKNGRVVAHGPVVIYNPPSVVESL</sequence>
<evidence type="ECO:0000313" key="2">
    <source>
        <dbReference type="EnsemblMetazoa" id="RPRC013193-PA"/>
    </source>
</evidence>
<dbReference type="AlphaFoldDB" id="T1IA72"/>
<name>T1IA72_RHOPR</name>
<keyword evidence="3" id="KW-1185">Reference proteome</keyword>
<dbReference type="Proteomes" id="UP000015103">
    <property type="component" value="Unassembled WGS sequence"/>
</dbReference>
<proteinExistence type="predicted"/>
<dbReference type="VEuPathDB" id="VectorBase:RPRC013193"/>
<dbReference type="HOGENOM" id="CLU_600386_0_0_1"/>
<organism evidence="2 3">
    <name type="scientific">Rhodnius prolixus</name>
    <name type="common">Triatomid bug</name>
    <dbReference type="NCBI Taxonomy" id="13249"/>
    <lineage>
        <taxon>Eukaryota</taxon>
        <taxon>Metazoa</taxon>
        <taxon>Ecdysozoa</taxon>
        <taxon>Arthropoda</taxon>
        <taxon>Hexapoda</taxon>
        <taxon>Insecta</taxon>
        <taxon>Pterygota</taxon>
        <taxon>Neoptera</taxon>
        <taxon>Paraneoptera</taxon>
        <taxon>Hemiptera</taxon>
        <taxon>Heteroptera</taxon>
        <taxon>Panheteroptera</taxon>
        <taxon>Cimicomorpha</taxon>
        <taxon>Reduviidae</taxon>
        <taxon>Triatominae</taxon>
        <taxon>Rhodnius</taxon>
    </lineage>
</organism>
<protein>
    <submittedName>
        <fullName evidence="2">Uncharacterized protein</fullName>
    </submittedName>
</protein>
<evidence type="ECO:0000313" key="3">
    <source>
        <dbReference type="Proteomes" id="UP000015103"/>
    </source>
</evidence>
<feature type="region of interest" description="Disordered" evidence="1">
    <location>
        <begin position="124"/>
        <end position="148"/>
    </location>
</feature>
<dbReference type="Pfam" id="PF15999">
    <property type="entry name" value="DUF4774"/>
    <property type="match status" value="1"/>
</dbReference>
<reference evidence="2" key="1">
    <citation type="submission" date="2015-05" db="UniProtKB">
        <authorList>
            <consortium name="EnsemblMetazoa"/>
        </authorList>
    </citation>
    <scope>IDENTIFICATION</scope>
</reference>
<accession>T1IA72</accession>
<dbReference type="eggNOG" id="ENOG502S6AP">
    <property type="taxonomic scope" value="Eukaryota"/>
</dbReference>
<dbReference type="EMBL" id="ACPB03008228">
    <property type="status" value="NOT_ANNOTATED_CDS"/>
    <property type="molecule type" value="Genomic_DNA"/>
</dbReference>
<dbReference type="InParanoid" id="T1IA72"/>
<dbReference type="OMA" id="ARPNIMK"/>
<evidence type="ECO:0000256" key="1">
    <source>
        <dbReference type="SAM" id="MobiDB-lite"/>
    </source>
</evidence>
<dbReference type="EnsemblMetazoa" id="RPRC013193-RA">
    <property type="protein sequence ID" value="RPRC013193-PA"/>
    <property type="gene ID" value="RPRC013193"/>
</dbReference>
<dbReference type="InterPro" id="IPR031942">
    <property type="entry name" value="DUF4774"/>
</dbReference>